<protein>
    <submittedName>
        <fullName evidence="1">Uncharacterized protein</fullName>
    </submittedName>
</protein>
<accession>A0A3M7T9M0</accession>
<proteinExistence type="predicted"/>
<comment type="caution">
    <text evidence="1">The sequence shown here is derived from an EMBL/GenBank/DDBJ whole genome shotgun (WGS) entry which is preliminary data.</text>
</comment>
<evidence type="ECO:0000313" key="1">
    <source>
        <dbReference type="EMBL" id="RNA44803.1"/>
    </source>
</evidence>
<reference evidence="1 2" key="1">
    <citation type="journal article" date="2018" name="Sci. Rep.">
        <title>Genomic signatures of local adaptation to the degree of environmental predictability in rotifers.</title>
        <authorList>
            <person name="Franch-Gras L."/>
            <person name="Hahn C."/>
            <person name="Garcia-Roger E.M."/>
            <person name="Carmona M.J."/>
            <person name="Serra M."/>
            <person name="Gomez A."/>
        </authorList>
    </citation>
    <scope>NUCLEOTIDE SEQUENCE [LARGE SCALE GENOMIC DNA]</scope>
    <source>
        <strain evidence="1">HYR1</strain>
    </source>
</reference>
<dbReference type="Proteomes" id="UP000276133">
    <property type="component" value="Unassembled WGS sequence"/>
</dbReference>
<sequence>MQAIVKLTYITFMKIKNRVVLSLDFDSKNTGNLLILRLVQKSEKNVGHNNYLEWQKINVDTIMAA</sequence>
<gene>
    <name evidence="1" type="ORF">BpHYR1_007664</name>
</gene>
<keyword evidence="2" id="KW-1185">Reference proteome</keyword>
<dbReference type="AlphaFoldDB" id="A0A3M7T9M0"/>
<dbReference type="EMBL" id="REGN01000058">
    <property type="protein sequence ID" value="RNA44803.1"/>
    <property type="molecule type" value="Genomic_DNA"/>
</dbReference>
<name>A0A3M7T9M0_BRAPC</name>
<evidence type="ECO:0000313" key="2">
    <source>
        <dbReference type="Proteomes" id="UP000276133"/>
    </source>
</evidence>
<organism evidence="1 2">
    <name type="scientific">Brachionus plicatilis</name>
    <name type="common">Marine rotifer</name>
    <name type="synonym">Brachionus muelleri</name>
    <dbReference type="NCBI Taxonomy" id="10195"/>
    <lineage>
        <taxon>Eukaryota</taxon>
        <taxon>Metazoa</taxon>
        <taxon>Spiralia</taxon>
        <taxon>Gnathifera</taxon>
        <taxon>Rotifera</taxon>
        <taxon>Eurotatoria</taxon>
        <taxon>Monogononta</taxon>
        <taxon>Pseudotrocha</taxon>
        <taxon>Ploima</taxon>
        <taxon>Brachionidae</taxon>
        <taxon>Brachionus</taxon>
    </lineage>
</organism>